<dbReference type="GO" id="GO:0031297">
    <property type="term" value="P:replication fork processing"/>
    <property type="evidence" value="ECO:0007669"/>
    <property type="project" value="TreeGrafter"/>
</dbReference>
<dbReference type="Pfam" id="PF02732">
    <property type="entry name" value="ERCC4"/>
    <property type="match status" value="1"/>
</dbReference>
<evidence type="ECO:0000256" key="7">
    <source>
        <dbReference type="ARBA" id="ARBA00022763"/>
    </source>
</evidence>
<accession>A0A182W2M3</accession>
<dbReference type="GO" id="GO:0008821">
    <property type="term" value="F:crossover junction DNA endonuclease activity"/>
    <property type="evidence" value="ECO:0007669"/>
    <property type="project" value="TreeGrafter"/>
</dbReference>
<dbReference type="GO" id="GO:0046872">
    <property type="term" value="F:metal ion binding"/>
    <property type="evidence" value="ECO:0007669"/>
    <property type="project" value="UniProtKB-KW"/>
</dbReference>
<dbReference type="InterPro" id="IPR043086">
    <property type="entry name" value="EME1_nucdom_sub1"/>
</dbReference>
<evidence type="ECO:0000256" key="2">
    <source>
        <dbReference type="ARBA" id="ARBA00004123"/>
    </source>
</evidence>
<keyword evidence="9" id="KW-0460">Magnesium</keyword>
<keyword evidence="6" id="KW-0255">Endonuclease</keyword>
<keyword evidence="16" id="KW-1185">Reference proteome</keyword>
<dbReference type="AlphaFoldDB" id="A0A182W2M3"/>
<dbReference type="GO" id="GO:0005634">
    <property type="term" value="C:nucleus"/>
    <property type="evidence" value="ECO:0007669"/>
    <property type="project" value="UniProtKB-SubCell"/>
</dbReference>
<keyword evidence="5" id="KW-0479">Metal-binding</keyword>
<dbReference type="STRING" id="112268.A0A182W2M3"/>
<dbReference type="Gene3D" id="1.10.150.670">
    <property type="entry name" value="Crossover junction endonuclease EME1, DNA-binding domain"/>
    <property type="match status" value="1"/>
</dbReference>
<comment type="subcellular location">
    <subcellularLocation>
        <location evidence="2">Nucleus</location>
    </subcellularLocation>
</comment>
<reference evidence="16" key="1">
    <citation type="submission" date="2013-03" db="EMBL/GenBank/DDBJ databases">
        <title>The Genome Sequence of Anopheles minimus MINIMUS1.</title>
        <authorList>
            <consortium name="The Broad Institute Genomics Platform"/>
            <person name="Neafsey D.E."/>
            <person name="Walton C."/>
            <person name="Walker B."/>
            <person name="Young S.K."/>
            <person name="Zeng Q."/>
            <person name="Gargeya S."/>
            <person name="Fitzgerald M."/>
            <person name="Haas B."/>
            <person name="Abouelleil A."/>
            <person name="Allen A.W."/>
            <person name="Alvarado L."/>
            <person name="Arachchi H.M."/>
            <person name="Berlin A.M."/>
            <person name="Chapman S.B."/>
            <person name="Gainer-Dewar J."/>
            <person name="Goldberg J."/>
            <person name="Griggs A."/>
            <person name="Gujja S."/>
            <person name="Hansen M."/>
            <person name="Howarth C."/>
            <person name="Imamovic A."/>
            <person name="Ireland A."/>
            <person name="Larimer J."/>
            <person name="McCowan C."/>
            <person name="Murphy C."/>
            <person name="Pearson M."/>
            <person name="Poon T.W."/>
            <person name="Priest M."/>
            <person name="Roberts A."/>
            <person name="Saif S."/>
            <person name="Shea T."/>
            <person name="Sisk P."/>
            <person name="Sykes S."/>
            <person name="Wortman J."/>
            <person name="Nusbaum C."/>
            <person name="Birren B."/>
        </authorList>
    </citation>
    <scope>NUCLEOTIDE SEQUENCE [LARGE SCALE GENOMIC DNA]</scope>
    <source>
        <strain evidence="16">MINIMUS1</strain>
    </source>
</reference>
<keyword evidence="7" id="KW-0227">DNA damage</keyword>
<keyword evidence="4" id="KW-0540">Nuclease</keyword>
<dbReference type="Gene3D" id="4.10.800.30">
    <property type="entry name" value="ERCC4, Mus81-Eme1 complex, nuclease domain, subdomain 2"/>
    <property type="match status" value="1"/>
</dbReference>
<evidence type="ECO:0000256" key="4">
    <source>
        <dbReference type="ARBA" id="ARBA00022722"/>
    </source>
</evidence>
<comment type="similarity">
    <text evidence="3">Belongs to the EME1/MMS4 family.</text>
</comment>
<dbReference type="GO" id="GO:0048476">
    <property type="term" value="C:Holliday junction resolvase complex"/>
    <property type="evidence" value="ECO:0007669"/>
    <property type="project" value="InterPro"/>
</dbReference>
<keyword evidence="12" id="KW-0539">Nucleus</keyword>
<keyword evidence="10" id="KW-0233">DNA recombination</keyword>
<evidence type="ECO:0000256" key="3">
    <source>
        <dbReference type="ARBA" id="ARBA00005313"/>
    </source>
</evidence>
<dbReference type="InterPro" id="IPR006166">
    <property type="entry name" value="ERCC4_domain"/>
</dbReference>
<proteinExistence type="inferred from homology"/>
<dbReference type="Proteomes" id="UP000075920">
    <property type="component" value="Unassembled WGS sequence"/>
</dbReference>
<protein>
    <recommendedName>
        <fullName evidence="14">ERCC4 domain-containing protein</fullName>
    </recommendedName>
</protein>
<evidence type="ECO:0000256" key="6">
    <source>
        <dbReference type="ARBA" id="ARBA00022759"/>
    </source>
</evidence>
<evidence type="ECO:0000256" key="9">
    <source>
        <dbReference type="ARBA" id="ARBA00022842"/>
    </source>
</evidence>
<feature type="domain" description="ERCC4" evidence="14">
    <location>
        <begin position="60"/>
        <end position="196"/>
    </location>
</feature>
<reference evidence="15" key="2">
    <citation type="submission" date="2020-05" db="UniProtKB">
        <authorList>
            <consortium name="EnsemblMetazoa"/>
        </authorList>
    </citation>
    <scope>IDENTIFICATION</scope>
    <source>
        <strain evidence="15">MINIMUS1</strain>
    </source>
</reference>
<comment type="cofactor">
    <cofactor evidence="1">
        <name>Mg(2+)</name>
        <dbReference type="ChEBI" id="CHEBI:18420"/>
    </cofactor>
</comment>
<dbReference type="InterPro" id="IPR033310">
    <property type="entry name" value="Mms4/EME1/EME2"/>
</dbReference>
<sequence>MFYRTPRYRQPIMHTLTNPDRLKLLNHNEEQRNLKPGQCNKFLHVAIDPDFLQDPHGARVLSKLAELGCKYELTPQPVSSTITFYRTVANKLTPDGAMAGKPIDEPFAVYLLNGGDFVAYVRNRRLLATVRSVKEQLPNRRLSLLVFGLVSYCRVHRNCVGRRETEQALTEVQLFEDISHQLLETDEQVANFVAQLARSIAEQPYKQQQMEKYSSDQVYLGNEKKGCVRVEGTAGLQQLYQAQLIKIPSVTLEIAEAIMSVYPTLNSLLQAFREAGMDASNLLSNISIRRAGGPITTSNRRIGPELSRKIHFMYGSTNPKQEI</sequence>
<evidence type="ECO:0000259" key="14">
    <source>
        <dbReference type="Pfam" id="PF02732"/>
    </source>
</evidence>
<keyword evidence="8" id="KW-0378">Hydrolase</keyword>
<keyword evidence="13" id="KW-0469">Meiosis</keyword>
<dbReference type="CDD" id="cd20083">
    <property type="entry name" value="XPF_nuclease_EME"/>
    <property type="match status" value="1"/>
</dbReference>
<name>A0A182W2M3_9DIPT</name>
<evidence type="ECO:0000256" key="5">
    <source>
        <dbReference type="ARBA" id="ARBA00022723"/>
    </source>
</evidence>
<dbReference type="GO" id="GO:0006302">
    <property type="term" value="P:double-strand break repair"/>
    <property type="evidence" value="ECO:0007669"/>
    <property type="project" value="TreeGrafter"/>
</dbReference>
<dbReference type="InterPro" id="IPR042530">
    <property type="entry name" value="EME1/EME2_C"/>
</dbReference>
<dbReference type="EnsemblMetazoa" id="AMIN004583-RA">
    <property type="protein sequence ID" value="AMIN004583-PA"/>
    <property type="gene ID" value="AMIN004583"/>
</dbReference>
<evidence type="ECO:0000313" key="15">
    <source>
        <dbReference type="EnsemblMetazoa" id="AMIN004583-PA"/>
    </source>
</evidence>
<evidence type="ECO:0000313" key="16">
    <source>
        <dbReference type="Proteomes" id="UP000075920"/>
    </source>
</evidence>
<dbReference type="Pfam" id="PF21292">
    <property type="entry name" value="EME1-MUS81_C"/>
    <property type="match status" value="1"/>
</dbReference>
<evidence type="ECO:0000256" key="12">
    <source>
        <dbReference type="ARBA" id="ARBA00023242"/>
    </source>
</evidence>
<organism evidence="15 16">
    <name type="scientific">Anopheles minimus</name>
    <dbReference type="NCBI Taxonomy" id="112268"/>
    <lineage>
        <taxon>Eukaryota</taxon>
        <taxon>Metazoa</taxon>
        <taxon>Ecdysozoa</taxon>
        <taxon>Arthropoda</taxon>
        <taxon>Hexapoda</taxon>
        <taxon>Insecta</taxon>
        <taxon>Pterygota</taxon>
        <taxon>Neoptera</taxon>
        <taxon>Endopterygota</taxon>
        <taxon>Diptera</taxon>
        <taxon>Nematocera</taxon>
        <taxon>Culicoidea</taxon>
        <taxon>Culicidae</taxon>
        <taxon>Anophelinae</taxon>
        <taxon>Anopheles</taxon>
    </lineage>
</organism>
<evidence type="ECO:0000256" key="10">
    <source>
        <dbReference type="ARBA" id="ARBA00023172"/>
    </source>
</evidence>
<evidence type="ECO:0000256" key="1">
    <source>
        <dbReference type="ARBA" id="ARBA00001946"/>
    </source>
</evidence>
<dbReference type="Gene3D" id="3.40.1620.30">
    <property type="entry name" value="ERCC4, Mus81-Eme1 complex, nuclease domain, subdomain 1"/>
    <property type="match status" value="1"/>
</dbReference>
<keyword evidence="11" id="KW-0234">DNA repair</keyword>
<dbReference type="GO" id="GO:0003677">
    <property type="term" value="F:DNA binding"/>
    <property type="evidence" value="ECO:0007669"/>
    <property type="project" value="InterPro"/>
</dbReference>
<evidence type="ECO:0000256" key="11">
    <source>
        <dbReference type="ARBA" id="ARBA00023204"/>
    </source>
</evidence>
<dbReference type="VEuPathDB" id="VectorBase:AMIN004583"/>
<dbReference type="PANTHER" id="PTHR21077">
    <property type="entry name" value="EME1 PROTEIN"/>
    <property type="match status" value="1"/>
</dbReference>
<dbReference type="GO" id="GO:0000712">
    <property type="term" value="P:resolution of meiotic recombination intermediates"/>
    <property type="evidence" value="ECO:0007669"/>
    <property type="project" value="TreeGrafter"/>
</dbReference>
<dbReference type="InterPro" id="IPR043087">
    <property type="entry name" value="Eme1_nucdom_sub2"/>
</dbReference>
<dbReference type="PANTHER" id="PTHR21077:SF5">
    <property type="entry name" value="CROSSOVER JUNCTION ENDONUCLEASE MMS4"/>
    <property type="match status" value="1"/>
</dbReference>
<evidence type="ECO:0000256" key="13">
    <source>
        <dbReference type="ARBA" id="ARBA00023254"/>
    </source>
</evidence>
<dbReference type="GO" id="GO:0031573">
    <property type="term" value="P:mitotic intra-S DNA damage checkpoint signaling"/>
    <property type="evidence" value="ECO:0007669"/>
    <property type="project" value="TreeGrafter"/>
</dbReference>
<evidence type="ECO:0000256" key="8">
    <source>
        <dbReference type="ARBA" id="ARBA00022801"/>
    </source>
</evidence>
<dbReference type="InterPro" id="IPR047524">
    <property type="entry name" value="XPF_nuclease_EME1_plant/arthr"/>
</dbReference>